<dbReference type="Proteomes" id="UP000198356">
    <property type="component" value="Unassembled WGS sequence"/>
</dbReference>
<dbReference type="EMBL" id="FZOU01000001">
    <property type="protein sequence ID" value="SNS33902.1"/>
    <property type="molecule type" value="Genomic_DNA"/>
</dbReference>
<accession>A0A239DQ67</accession>
<keyword evidence="2" id="KW-1185">Reference proteome</keyword>
<evidence type="ECO:0000313" key="2">
    <source>
        <dbReference type="Proteomes" id="UP000198356"/>
    </source>
</evidence>
<protein>
    <submittedName>
        <fullName evidence="1">Uncharacterized protein</fullName>
    </submittedName>
</protein>
<reference evidence="1 2" key="1">
    <citation type="submission" date="2017-06" db="EMBL/GenBank/DDBJ databases">
        <authorList>
            <person name="Kim H.J."/>
            <person name="Triplett B.A."/>
        </authorList>
    </citation>
    <scope>NUCLEOTIDE SEQUENCE [LARGE SCALE GENOMIC DNA]</scope>
    <source>
        <strain evidence="1 2">DSM 18704</strain>
    </source>
</reference>
<dbReference type="AlphaFoldDB" id="A0A239DQ67"/>
<gene>
    <name evidence="1" type="ORF">SAMN05421770_101565</name>
</gene>
<proteinExistence type="predicted"/>
<organism evidence="1 2">
    <name type="scientific">Granulicella rosea</name>
    <dbReference type="NCBI Taxonomy" id="474952"/>
    <lineage>
        <taxon>Bacteria</taxon>
        <taxon>Pseudomonadati</taxon>
        <taxon>Acidobacteriota</taxon>
        <taxon>Terriglobia</taxon>
        <taxon>Terriglobales</taxon>
        <taxon>Acidobacteriaceae</taxon>
        <taxon>Granulicella</taxon>
    </lineage>
</organism>
<sequence>MAPVLLTQYFDTLRDIGTRGGTNTLFLPNNPARRTTS</sequence>
<name>A0A239DQ67_9BACT</name>
<evidence type="ECO:0000313" key="1">
    <source>
        <dbReference type="EMBL" id="SNS33902.1"/>
    </source>
</evidence>